<evidence type="ECO:0000259" key="3">
    <source>
        <dbReference type="Pfam" id="PF07995"/>
    </source>
</evidence>
<evidence type="ECO:0000313" key="4">
    <source>
        <dbReference type="EMBL" id="XAY04542.1"/>
    </source>
</evidence>
<dbReference type="InterPro" id="IPR011041">
    <property type="entry name" value="Quinoprot_gluc/sorb_DH_b-prop"/>
</dbReference>
<gene>
    <name evidence="4" type="ORF">DSM112329_01377</name>
</gene>
<feature type="region of interest" description="Disordered" evidence="1">
    <location>
        <begin position="22"/>
        <end position="44"/>
    </location>
</feature>
<dbReference type="SUPFAM" id="SSF50952">
    <property type="entry name" value="Soluble quinoprotein glucose dehydrogenase"/>
    <property type="match status" value="1"/>
</dbReference>
<dbReference type="PANTHER" id="PTHR19328:SF75">
    <property type="entry name" value="ALDOSE SUGAR DEHYDROGENASE YLII"/>
    <property type="match status" value="1"/>
</dbReference>
<keyword evidence="2" id="KW-0732">Signal</keyword>
<proteinExistence type="predicted"/>
<dbReference type="PROSITE" id="PS51257">
    <property type="entry name" value="PROKAR_LIPOPROTEIN"/>
    <property type="match status" value="1"/>
</dbReference>
<dbReference type="Gene3D" id="2.120.10.30">
    <property type="entry name" value="TolB, C-terminal domain"/>
    <property type="match status" value="1"/>
</dbReference>
<feature type="chain" id="PRO_5043504203" description="Glucose/Sorbosone dehydrogenase domain-containing protein" evidence="2">
    <location>
        <begin position="21"/>
        <end position="423"/>
    </location>
</feature>
<dbReference type="PANTHER" id="PTHR19328">
    <property type="entry name" value="HEDGEHOG-INTERACTING PROTEIN"/>
    <property type="match status" value="1"/>
</dbReference>
<dbReference type="Pfam" id="PF07995">
    <property type="entry name" value="GSDH"/>
    <property type="match status" value="1"/>
</dbReference>
<feature type="domain" description="Glucose/Sorbosone dehydrogenase" evidence="3">
    <location>
        <begin position="80"/>
        <end position="410"/>
    </location>
</feature>
<evidence type="ECO:0000256" key="2">
    <source>
        <dbReference type="SAM" id="SignalP"/>
    </source>
</evidence>
<sequence length="423" mass="44282">MRSRTLTLLVTSALTVSVTACGSSSDDDATATGAPGAAVTGSSATAASTTAEAATTTTAAAPRAASGTLKLAKVGSFDQPIYVTGAPGDTRRLFVVEQTGRILVVRGGKTVASPFLDIRSRVTAGGEQGLLSVAFAPDYAKSGRFYVYYTDKSQEQRVVEYRRASADRADSGSARLVLKMADPESNHNGGLLKFGPDKLLYIGTGDGGGAGDQHGSRGNAQDLTSPLGKLLRIDPKKSGSRAYRIPADNPFAKRGGGVRKEIYSYGLRNPWRYSFDRSSGALVIGDVGQNEIEEIDYVAKGKGNGANFGWRPFEGKARFKDGESAPGAVPPVLELQHRDGNCSVTGGYVVRDTALPTSIRGKYVYGDFCKGELRAATLSPTAATGDAKLPLPKVQSLSSFGEDTKGRVYVVSLGGTVSRITTG</sequence>
<feature type="signal peptide" evidence="2">
    <location>
        <begin position="1"/>
        <end position="20"/>
    </location>
</feature>
<dbReference type="AlphaFoldDB" id="A0AAU7ASB1"/>
<dbReference type="KEGG" id="parq:DSM112329_01377"/>
<accession>A0AAU7ASB1</accession>
<dbReference type="InterPro" id="IPR011042">
    <property type="entry name" value="6-blade_b-propeller_TolB-like"/>
</dbReference>
<name>A0AAU7ASB1_9ACTN</name>
<dbReference type="InterPro" id="IPR012938">
    <property type="entry name" value="Glc/Sorbosone_DH"/>
</dbReference>
<dbReference type="EMBL" id="CP114014">
    <property type="protein sequence ID" value="XAY04542.1"/>
    <property type="molecule type" value="Genomic_DNA"/>
</dbReference>
<reference evidence="4" key="1">
    <citation type="submission" date="2022-12" db="EMBL/GenBank/DDBJ databases">
        <title>Paraconexibacter alkalitolerans sp. nov. and Baekduia alba sp. nov., isolated from soil and emended description of the genera Paraconexibacter (Chun et al., 2020) and Baekduia (An et al., 2020).</title>
        <authorList>
            <person name="Vieira S."/>
            <person name="Huber K.J."/>
            <person name="Geppert A."/>
            <person name="Wolf J."/>
            <person name="Neumann-Schaal M."/>
            <person name="Muesken M."/>
            <person name="Overmann J."/>
        </authorList>
    </citation>
    <scope>NUCLEOTIDE SEQUENCE</scope>
    <source>
        <strain evidence="4">AEG42_29</strain>
    </source>
</reference>
<evidence type="ECO:0000256" key="1">
    <source>
        <dbReference type="SAM" id="MobiDB-lite"/>
    </source>
</evidence>
<organism evidence="4">
    <name type="scientific">Paraconexibacter sp. AEG42_29</name>
    <dbReference type="NCBI Taxonomy" id="2997339"/>
    <lineage>
        <taxon>Bacteria</taxon>
        <taxon>Bacillati</taxon>
        <taxon>Actinomycetota</taxon>
        <taxon>Thermoleophilia</taxon>
        <taxon>Solirubrobacterales</taxon>
        <taxon>Paraconexibacteraceae</taxon>
        <taxon>Paraconexibacter</taxon>
    </lineage>
</organism>
<protein>
    <recommendedName>
        <fullName evidence="3">Glucose/Sorbosone dehydrogenase domain-containing protein</fullName>
    </recommendedName>
</protein>